<organism evidence="6 7">
    <name type="scientific">Paenibacillus pini JCM 16418</name>
    <dbReference type="NCBI Taxonomy" id="1236976"/>
    <lineage>
        <taxon>Bacteria</taxon>
        <taxon>Bacillati</taxon>
        <taxon>Bacillota</taxon>
        <taxon>Bacilli</taxon>
        <taxon>Bacillales</taxon>
        <taxon>Paenibacillaceae</taxon>
        <taxon>Paenibacillus</taxon>
    </lineage>
</organism>
<comment type="catalytic activity">
    <reaction evidence="1">
        <text>Random endo-hydrolysis of N-acetyl-beta-D-glucosaminide (1-&gt;4)-beta-linkages in chitin and chitodextrins.</text>
        <dbReference type="EC" id="3.2.1.14"/>
    </reaction>
</comment>
<gene>
    <name evidence="6" type="ORF">JCM16418_5177</name>
</gene>
<dbReference type="InterPro" id="IPR017853">
    <property type="entry name" value="GH"/>
</dbReference>
<dbReference type="Gene3D" id="3.20.20.80">
    <property type="entry name" value="Glycosidases"/>
    <property type="match status" value="1"/>
</dbReference>
<dbReference type="SUPFAM" id="SSF51445">
    <property type="entry name" value="(Trans)glycosidases"/>
    <property type="match status" value="1"/>
</dbReference>
<dbReference type="AlphaFoldDB" id="W7YQU4"/>
<dbReference type="GO" id="GO:0006032">
    <property type="term" value="P:chitin catabolic process"/>
    <property type="evidence" value="ECO:0007669"/>
    <property type="project" value="UniProtKB-KW"/>
</dbReference>
<dbReference type="InterPro" id="IPR001223">
    <property type="entry name" value="Glyco_hydro18_cat"/>
</dbReference>
<dbReference type="EMBL" id="BAVZ01000065">
    <property type="protein sequence ID" value="GAF10932.1"/>
    <property type="molecule type" value="Genomic_DNA"/>
</dbReference>
<evidence type="ECO:0000256" key="2">
    <source>
        <dbReference type="ARBA" id="ARBA00012729"/>
    </source>
</evidence>
<reference evidence="6 7" key="1">
    <citation type="journal article" date="2014" name="Genome Announc.">
        <title>Draft Genome Sequence of Paenibacillus pini JCM 16418T, Isolated from the Rhizosphere of Pine Tree.</title>
        <authorList>
            <person name="Yuki M."/>
            <person name="Oshima K."/>
            <person name="Suda W."/>
            <person name="Oshida Y."/>
            <person name="Kitamura K."/>
            <person name="Iida Y."/>
            <person name="Hattori M."/>
            <person name="Ohkuma M."/>
        </authorList>
    </citation>
    <scope>NUCLEOTIDE SEQUENCE [LARGE SCALE GENOMIC DNA]</scope>
    <source>
        <strain evidence="6 7">JCM 16418</strain>
    </source>
</reference>
<dbReference type="InterPro" id="IPR050314">
    <property type="entry name" value="Glycosyl_Hydrlase_18"/>
</dbReference>
<proteinExistence type="predicted"/>
<dbReference type="Pfam" id="PF00704">
    <property type="entry name" value="Glyco_hydro_18"/>
    <property type="match status" value="1"/>
</dbReference>
<dbReference type="Gene3D" id="3.10.50.10">
    <property type="match status" value="1"/>
</dbReference>
<name>W7YQU4_9BACL</name>
<dbReference type="eggNOG" id="COG3325">
    <property type="taxonomic scope" value="Bacteria"/>
</dbReference>
<feature type="region of interest" description="Disordered" evidence="4">
    <location>
        <begin position="109"/>
        <end position="141"/>
    </location>
</feature>
<keyword evidence="3" id="KW-0146">Chitin degradation</keyword>
<evidence type="ECO:0000256" key="4">
    <source>
        <dbReference type="SAM" id="MobiDB-lite"/>
    </source>
</evidence>
<keyword evidence="7" id="KW-1185">Reference proteome</keyword>
<evidence type="ECO:0000259" key="5">
    <source>
        <dbReference type="PROSITE" id="PS51910"/>
    </source>
</evidence>
<dbReference type="GO" id="GO:0005975">
    <property type="term" value="P:carbohydrate metabolic process"/>
    <property type="evidence" value="ECO:0007669"/>
    <property type="project" value="InterPro"/>
</dbReference>
<keyword evidence="3" id="KW-0119">Carbohydrate metabolism</keyword>
<feature type="domain" description="GH18" evidence="5">
    <location>
        <begin position="1"/>
        <end position="106"/>
    </location>
</feature>
<dbReference type="PANTHER" id="PTHR11177">
    <property type="entry name" value="CHITINASE"/>
    <property type="match status" value="1"/>
</dbReference>
<protein>
    <recommendedName>
        <fullName evidence="2">chitinase</fullName>
        <ecNumber evidence="2">3.2.1.14</ecNumber>
    </recommendedName>
</protein>
<dbReference type="InterPro" id="IPR029070">
    <property type="entry name" value="Chitinase_insertion_sf"/>
</dbReference>
<dbReference type="PROSITE" id="PS51910">
    <property type="entry name" value="GH18_2"/>
    <property type="match status" value="1"/>
</dbReference>
<dbReference type="STRING" id="1236976.JCM16418_5177"/>
<feature type="region of interest" description="Disordered" evidence="4">
    <location>
        <begin position="1"/>
        <end position="20"/>
    </location>
</feature>
<accession>W7YQU4</accession>
<sequence>MWTDVTSKENGGLGQPATGSGNTPTYNDILVKYNAANGYKRYWDDAAKAPYLFNGSTFISYDDPQSLYEKAKYVLDKKLGGAMFWEYSNDSTGTLLNALADGLKGNSYEPEIQALEAPDASNEPQTNEDLETPEAVEVPVQ</sequence>
<dbReference type="EC" id="3.2.1.14" evidence="2"/>
<keyword evidence="3" id="KW-0624">Polysaccharide degradation</keyword>
<evidence type="ECO:0000313" key="7">
    <source>
        <dbReference type="Proteomes" id="UP000019364"/>
    </source>
</evidence>
<evidence type="ECO:0000313" key="6">
    <source>
        <dbReference type="EMBL" id="GAF10932.1"/>
    </source>
</evidence>
<evidence type="ECO:0000256" key="3">
    <source>
        <dbReference type="ARBA" id="ARBA00023024"/>
    </source>
</evidence>
<comment type="caution">
    <text evidence="6">The sequence shown here is derived from an EMBL/GenBank/DDBJ whole genome shotgun (WGS) entry which is preliminary data.</text>
</comment>
<dbReference type="GO" id="GO:0008843">
    <property type="term" value="F:endochitinase activity"/>
    <property type="evidence" value="ECO:0007669"/>
    <property type="project" value="UniProtKB-EC"/>
</dbReference>
<evidence type="ECO:0000256" key="1">
    <source>
        <dbReference type="ARBA" id="ARBA00000822"/>
    </source>
</evidence>
<dbReference type="Proteomes" id="UP000019364">
    <property type="component" value="Unassembled WGS sequence"/>
</dbReference>
<dbReference type="PANTHER" id="PTHR11177:SF317">
    <property type="entry name" value="CHITINASE 12-RELATED"/>
    <property type="match status" value="1"/>
</dbReference>